<comment type="caution">
    <text evidence="4">The sequence shown here is derived from an EMBL/GenBank/DDBJ whole genome shotgun (WGS) entry which is preliminary data.</text>
</comment>
<keyword evidence="4" id="KW-0646">Protease inhibitor</keyword>
<dbReference type="Gene3D" id="3.30.497.10">
    <property type="entry name" value="Antithrombin, subunit I, domain 2"/>
    <property type="match status" value="2"/>
</dbReference>
<evidence type="ECO:0000313" key="5">
    <source>
        <dbReference type="Proteomes" id="UP001626550"/>
    </source>
</evidence>
<feature type="domain" description="Serpin" evidence="3">
    <location>
        <begin position="426"/>
        <end position="787"/>
    </location>
</feature>
<protein>
    <submittedName>
        <fullName evidence="4">Serine Protease Inhibitor (Serpin)</fullName>
    </submittedName>
</protein>
<dbReference type="SMART" id="SM00093">
    <property type="entry name" value="SERPIN"/>
    <property type="match status" value="2"/>
</dbReference>
<reference evidence="4 5" key="1">
    <citation type="submission" date="2024-11" db="EMBL/GenBank/DDBJ databases">
        <title>Adaptive evolution of stress response genes in parasites aligns with host niche diversity.</title>
        <authorList>
            <person name="Hahn C."/>
            <person name="Resl P."/>
        </authorList>
    </citation>
    <scope>NUCLEOTIDE SEQUENCE [LARGE SCALE GENOMIC DNA]</scope>
    <source>
        <strain evidence="4">EGGRZ-B1_66</strain>
        <tissue evidence="4">Body</tissue>
    </source>
</reference>
<accession>A0ABD2PYN5</accession>
<dbReference type="AlphaFoldDB" id="A0ABD2PYN5"/>
<dbReference type="InterPro" id="IPR000215">
    <property type="entry name" value="Serpin_fam"/>
</dbReference>
<dbReference type="SUPFAM" id="SSF56574">
    <property type="entry name" value="Serpins"/>
    <property type="match status" value="2"/>
</dbReference>
<evidence type="ECO:0000256" key="1">
    <source>
        <dbReference type="ARBA" id="ARBA00009500"/>
    </source>
</evidence>
<feature type="domain" description="Serpin" evidence="3">
    <location>
        <begin position="34"/>
        <end position="412"/>
    </location>
</feature>
<dbReference type="InterPro" id="IPR042185">
    <property type="entry name" value="Serpin_sf_2"/>
</dbReference>
<dbReference type="GO" id="GO:0004867">
    <property type="term" value="F:serine-type endopeptidase inhibitor activity"/>
    <property type="evidence" value="ECO:0007669"/>
    <property type="project" value="UniProtKB-KW"/>
</dbReference>
<dbReference type="Gene3D" id="2.30.39.10">
    <property type="entry name" value="Alpha-1-antitrypsin, domain 1"/>
    <property type="match status" value="2"/>
</dbReference>
<organism evidence="4 5">
    <name type="scientific">Cichlidogyrus casuarinus</name>
    <dbReference type="NCBI Taxonomy" id="1844966"/>
    <lineage>
        <taxon>Eukaryota</taxon>
        <taxon>Metazoa</taxon>
        <taxon>Spiralia</taxon>
        <taxon>Lophotrochozoa</taxon>
        <taxon>Platyhelminthes</taxon>
        <taxon>Monogenea</taxon>
        <taxon>Monopisthocotylea</taxon>
        <taxon>Dactylogyridea</taxon>
        <taxon>Ancyrocephalidae</taxon>
        <taxon>Cichlidogyrus</taxon>
    </lineage>
</organism>
<dbReference type="InterPro" id="IPR042178">
    <property type="entry name" value="Serpin_sf_1"/>
</dbReference>
<dbReference type="Pfam" id="PF00079">
    <property type="entry name" value="Serpin"/>
    <property type="match status" value="2"/>
</dbReference>
<keyword evidence="4" id="KW-0722">Serine protease inhibitor</keyword>
<sequence length="800" mass="90261">MSHNFLLLYAFLGNSKYKSEANHESSSKASNMNLDQYKYVGSLYNQYKSDQNWIVSPVTTFLSMILALDGASTETQEEIFEKLGFSRDGEEITTEAVYDFVKRGIYEKITDSCSENELRLVNLCYLKANCEIKSSYRDNEREHYGASVDNMDFTDPKKTVDQINQKVLELTKNMMTGNVLESMVRTDTSILLVNALCHHDAWSNSFDPRDTKKMEFRMEGGMHKEIPFMDKNDLFIRCLNEKANTVKDLGITGVMIHFNEQTSLVLVLPKEGESLEKLNEKFVEPEGDLLEFVCSPDSYYGYGIVHISLPRFKLEQTLDQTEILQSMGITEAFKDSADFSQMTESRVHLSGVLHQTHLRVTEAGSGNAKAIKCKSAGDDGIAKHVIFDRPFFVALVLNEDCMPLLMGNVWNPEDLGMNLNEYRFVTSLYSQCQTKADWITSPVGLFLSMVLALDAAAEKTQKEIFNKLGFSEEIGAITTQEVYELVNSAIYGELTTSYLNGTMKVANLCFLTKNCEFKEDYSEEEKSHYKAAVANMDFSNPNTAARRINKEINDVTERKIHGNMRASMIKSNMSVILINALCYEDSWLNSFDPKNSTNMIFKKGFSRKLIPYMHKTALFKCLNKNVDSELIGVMLEFNRSANLVVVMPKSLEQLNKKFAESGDLLKSICSSASYEEKKLDLYLPRFKLEQSLDQTKILESMGMKEAFEDSANFSQMTDSQAKLSMVFQQTTLHVNEDGSGGVPALEGVSVTNTDAEATQVKFESPFFVALVLKEARMPVLMGNVWDPQDPGKGNGFQPIN</sequence>
<name>A0ABD2PYN5_9PLAT</name>
<dbReference type="PANTHER" id="PTHR11461:SF211">
    <property type="entry name" value="GH10112P-RELATED"/>
    <property type="match status" value="1"/>
</dbReference>
<evidence type="ECO:0000313" key="4">
    <source>
        <dbReference type="EMBL" id="KAL3312295.1"/>
    </source>
</evidence>
<gene>
    <name evidence="4" type="primary">SRPN2</name>
    <name evidence="4" type="ORF">Ciccas_009114</name>
</gene>
<evidence type="ECO:0000256" key="2">
    <source>
        <dbReference type="RuleBase" id="RU000411"/>
    </source>
</evidence>
<proteinExistence type="inferred from homology"/>
<dbReference type="CDD" id="cd00172">
    <property type="entry name" value="serpin"/>
    <property type="match status" value="2"/>
</dbReference>
<comment type="similarity">
    <text evidence="1 2">Belongs to the serpin family.</text>
</comment>
<keyword evidence="5" id="KW-1185">Reference proteome</keyword>
<evidence type="ECO:0000259" key="3">
    <source>
        <dbReference type="SMART" id="SM00093"/>
    </source>
</evidence>
<dbReference type="EMBL" id="JBJKFK010001760">
    <property type="protein sequence ID" value="KAL3312295.1"/>
    <property type="molecule type" value="Genomic_DNA"/>
</dbReference>
<dbReference type="InterPro" id="IPR023796">
    <property type="entry name" value="Serpin_dom"/>
</dbReference>
<dbReference type="PANTHER" id="PTHR11461">
    <property type="entry name" value="SERINE PROTEASE INHIBITOR, SERPIN"/>
    <property type="match status" value="1"/>
</dbReference>
<dbReference type="InterPro" id="IPR036186">
    <property type="entry name" value="Serpin_sf"/>
</dbReference>
<dbReference type="Proteomes" id="UP001626550">
    <property type="component" value="Unassembled WGS sequence"/>
</dbReference>